<keyword evidence="8" id="KW-1185">Reference proteome</keyword>
<dbReference type="InterPro" id="IPR038408">
    <property type="entry name" value="GNK2_sf"/>
</dbReference>
<dbReference type="CDD" id="cd23509">
    <property type="entry name" value="Gnk2-like"/>
    <property type="match status" value="2"/>
</dbReference>
<keyword evidence="4" id="KW-0677">Repeat</keyword>
<evidence type="ECO:0000313" key="8">
    <source>
        <dbReference type="Proteomes" id="UP000237105"/>
    </source>
</evidence>
<dbReference type="Pfam" id="PF01657">
    <property type="entry name" value="Stress-antifung"/>
    <property type="match status" value="2"/>
</dbReference>
<comment type="similarity">
    <text evidence="5">Belongs to the cysteine-rich repeat secretory protein family.</text>
</comment>
<dbReference type="Gene3D" id="3.30.430.20">
    <property type="entry name" value="Gnk2 domain, C-X8-C-X2-C motif"/>
    <property type="match status" value="2"/>
</dbReference>
<evidence type="ECO:0000256" key="3">
    <source>
        <dbReference type="ARBA" id="ARBA00022729"/>
    </source>
</evidence>
<proteinExistence type="inferred from homology"/>
<reference evidence="8" key="1">
    <citation type="submission" date="2016-06" db="EMBL/GenBank/DDBJ databases">
        <title>Parallel loss of symbiosis genes in relatives of nitrogen-fixing non-legume Parasponia.</title>
        <authorList>
            <person name="Van Velzen R."/>
            <person name="Holmer R."/>
            <person name="Bu F."/>
            <person name="Rutten L."/>
            <person name="Van Zeijl A."/>
            <person name="Liu W."/>
            <person name="Santuari L."/>
            <person name="Cao Q."/>
            <person name="Sharma T."/>
            <person name="Shen D."/>
            <person name="Roswanjaya Y."/>
            <person name="Wardhani T."/>
            <person name="Kalhor M.S."/>
            <person name="Jansen J."/>
            <person name="Van den Hoogen J."/>
            <person name="Gungor B."/>
            <person name="Hartog M."/>
            <person name="Hontelez J."/>
            <person name="Verver J."/>
            <person name="Yang W.-C."/>
            <person name="Schijlen E."/>
            <person name="Repin R."/>
            <person name="Schilthuizen M."/>
            <person name="Schranz E."/>
            <person name="Heidstra R."/>
            <person name="Miyata K."/>
            <person name="Fedorova E."/>
            <person name="Kohlen W."/>
            <person name="Bisseling T."/>
            <person name="Smit S."/>
            <person name="Geurts R."/>
        </authorList>
    </citation>
    <scope>NUCLEOTIDE SEQUENCE [LARGE SCALE GENOMIC DNA]</scope>
    <source>
        <strain evidence="8">cv. WU1-14</strain>
    </source>
</reference>
<organism evidence="7 8">
    <name type="scientific">Parasponia andersonii</name>
    <name type="common">Sponia andersonii</name>
    <dbReference type="NCBI Taxonomy" id="3476"/>
    <lineage>
        <taxon>Eukaryota</taxon>
        <taxon>Viridiplantae</taxon>
        <taxon>Streptophyta</taxon>
        <taxon>Embryophyta</taxon>
        <taxon>Tracheophyta</taxon>
        <taxon>Spermatophyta</taxon>
        <taxon>Magnoliopsida</taxon>
        <taxon>eudicotyledons</taxon>
        <taxon>Gunneridae</taxon>
        <taxon>Pentapetalae</taxon>
        <taxon>rosids</taxon>
        <taxon>fabids</taxon>
        <taxon>Rosales</taxon>
        <taxon>Cannabaceae</taxon>
        <taxon>Parasponia</taxon>
    </lineage>
</organism>
<dbReference type="InterPro" id="IPR002902">
    <property type="entry name" value="GNK2"/>
</dbReference>
<name>A0A2P5A812_PARAD</name>
<keyword evidence="2" id="KW-0964">Secreted</keyword>
<comment type="caution">
    <text evidence="7">The sequence shown here is derived from an EMBL/GenBank/DDBJ whole genome shotgun (WGS) entry which is preliminary data.</text>
</comment>
<keyword evidence="3" id="KW-0732">Signal</keyword>
<accession>A0A2P5A812</accession>
<evidence type="ECO:0000256" key="5">
    <source>
        <dbReference type="ARBA" id="ARBA00038515"/>
    </source>
</evidence>
<feature type="domain" description="Gnk2-homologous" evidence="6">
    <location>
        <begin position="66"/>
        <end position="171"/>
    </location>
</feature>
<evidence type="ECO:0000256" key="4">
    <source>
        <dbReference type="ARBA" id="ARBA00022737"/>
    </source>
</evidence>
<dbReference type="PANTHER" id="PTHR32411:SF43">
    <property type="entry name" value="CYSTEINE-RICH REPEAT SECRETORY PROTEIN 38"/>
    <property type="match status" value="1"/>
</dbReference>
<dbReference type="Proteomes" id="UP000237105">
    <property type="component" value="Unassembled WGS sequence"/>
</dbReference>
<evidence type="ECO:0000256" key="2">
    <source>
        <dbReference type="ARBA" id="ARBA00022525"/>
    </source>
</evidence>
<dbReference type="GO" id="GO:0005576">
    <property type="term" value="C:extracellular region"/>
    <property type="evidence" value="ECO:0007669"/>
    <property type="project" value="UniProtKB-SubCell"/>
</dbReference>
<dbReference type="EMBL" id="JXTB01000793">
    <property type="protein sequence ID" value="PON32673.1"/>
    <property type="molecule type" value="Genomic_DNA"/>
</dbReference>
<evidence type="ECO:0000313" key="7">
    <source>
        <dbReference type="EMBL" id="PON32673.1"/>
    </source>
</evidence>
<gene>
    <name evidence="7" type="ORF">PanWU01x14_359270</name>
</gene>
<dbReference type="PROSITE" id="PS51473">
    <property type="entry name" value="GNK2"/>
    <property type="match status" value="2"/>
</dbReference>
<evidence type="ECO:0000256" key="1">
    <source>
        <dbReference type="ARBA" id="ARBA00004613"/>
    </source>
</evidence>
<dbReference type="PANTHER" id="PTHR32411">
    <property type="entry name" value="CYSTEINE-RICH REPEAT SECRETORY PROTEIN 38-RELATED"/>
    <property type="match status" value="1"/>
</dbReference>
<feature type="non-terminal residue" evidence="7">
    <location>
        <position position="1"/>
    </location>
</feature>
<dbReference type="STRING" id="3476.A0A2P5A812"/>
<protein>
    <submittedName>
        <fullName evidence="7">Gnk2-like domain containing protein</fullName>
    </submittedName>
</protein>
<feature type="domain" description="Gnk2-homologous" evidence="6">
    <location>
        <begin position="1"/>
        <end position="58"/>
    </location>
</feature>
<comment type="subcellular location">
    <subcellularLocation>
        <location evidence="1">Secreted</location>
    </subcellularLocation>
</comment>
<evidence type="ECO:0000259" key="6">
    <source>
        <dbReference type="PROSITE" id="PS51473"/>
    </source>
</evidence>
<dbReference type="OrthoDB" id="1923309at2759"/>
<dbReference type="AlphaFoldDB" id="A0A2P5A812"/>
<sequence length="173" mass="19775">PNLQKAYRFALCQGDLALTDCAKCVIEASNEILRLCPYKTGVAIWYDYCLLRNNDIGFFGQVDYVNNMFHFMSLPSVGEPFPPFDKEAWQLFGRVSLNASRDQNMFASGEIGVDHWMKIYGLAQCTGDFSEIECKNCLDQIIESGLRREVRIVSGSCYIRYELDPFLNTSYLD</sequence>
<dbReference type="InterPro" id="IPR050581">
    <property type="entry name" value="CRR_secretory_protein"/>
</dbReference>